<dbReference type="OrthoDB" id="9791615at2"/>
<dbReference type="PRINTS" id="PR00032">
    <property type="entry name" value="HTHARAC"/>
</dbReference>
<dbReference type="SUPFAM" id="SSF46689">
    <property type="entry name" value="Homeodomain-like"/>
    <property type="match status" value="2"/>
</dbReference>
<dbReference type="RefSeq" id="WP_079427921.1">
    <property type="nucleotide sequence ID" value="NZ_MZGV01000080.1"/>
</dbReference>
<dbReference type="PANTHER" id="PTHR43280:SF28">
    <property type="entry name" value="HTH-TYPE TRANSCRIPTIONAL ACTIVATOR RHAS"/>
    <property type="match status" value="1"/>
</dbReference>
<evidence type="ECO:0000256" key="3">
    <source>
        <dbReference type="ARBA" id="ARBA00023163"/>
    </source>
</evidence>
<dbReference type="SMART" id="SM00342">
    <property type="entry name" value="HTH_ARAC"/>
    <property type="match status" value="1"/>
</dbReference>
<dbReference type="PANTHER" id="PTHR43280">
    <property type="entry name" value="ARAC-FAMILY TRANSCRIPTIONAL REGULATOR"/>
    <property type="match status" value="1"/>
</dbReference>
<dbReference type="Pfam" id="PF12833">
    <property type="entry name" value="HTH_18"/>
    <property type="match status" value="1"/>
</dbReference>
<dbReference type="GO" id="GO:0003700">
    <property type="term" value="F:DNA-binding transcription factor activity"/>
    <property type="evidence" value="ECO:0007669"/>
    <property type="project" value="InterPro"/>
</dbReference>
<keyword evidence="3" id="KW-0804">Transcription</keyword>
<reference evidence="5 6" key="1">
    <citation type="submission" date="2017-03" db="EMBL/GenBank/DDBJ databases">
        <title>Genome sequence of Clostridium oryzae DSM 28571.</title>
        <authorList>
            <person name="Poehlein A."/>
            <person name="Daniel R."/>
        </authorList>
    </citation>
    <scope>NUCLEOTIDE SEQUENCE [LARGE SCALE GENOMIC DNA]</scope>
    <source>
        <strain evidence="5 6">DSM 28571</strain>
    </source>
</reference>
<evidence type="ECO:0000313" key="6">
    <source>
        <dbReference type="Proteomes" id="UP000190080"/>
    </source>
</evidence>
<dbReference type="STRING" id="1450648.CLORY_40470"/>
<dbReference type="CDD" id="cd02209">
    <property type="entry name" value="cupin_XRE_C"/>
    <property type="match status" value="1"/>
</dbReference>
<dbReference type="PROSITE" id="PS00041">
    <property type="entry name" value="HTH_ARAC_FAMILY_1"/>
    <property type="match status" value="1"/>
</dbReference>
<dbReference type="PROSITE" id="PS01124">
    <property type="entry name" value="HTH_ARAC_FAMILY_2"/>
    <property type="match status" value="1"/>
</dbReference>
<evidence type="ECO:0000313" key="5">
    <source>
        <dbReference type="EMBL" id="OPJ57553.1"/>
    </source>
</evidence>
<dbReference type="InterPro" id="IPR009057">
    <property type="entry name" value="Homeodomain-like_sf"/>
</dbReference>
<dbReference type="InterPro" id="IPR011051">
    <property type="entry name" value="RmlC_Cupin_sf"/>
</dbReference>
<keyword evidence="1" id="KW-0805">Transcription regulation</keyword>
<evidence type="ECO:0000259" key="4">
    <source>
        <dbReference type="PROSITE" id="PS01124"/>
    </source>
</evidence>
<sequence length="292" mass="34356">MKSKMFLKEKTIHGTALVPIAIHHLSYSSNIDNFFYLHWHYEFEFIVVLEGAIVYTIEDKEYRVMAGQGLYIHSNQLHAARSYNGMHCEACVVLFHPNLFGNNKQGATYSKFVYPILNSQIEFDNYFKPEKPWQKSVIELIKKIDELRDLSLSENELLLKSRLFEIWHLCYQNSIPTSPKLKEKKNYKIERMQPVLDYIHTNYKEEISLMDLAKILPMSEGQFCHTFKEVMNMPPIAYVIRYRILQSCSLLTETDYKIADIARSVGFNNISYFNREFIKAIGCSPSKYRKEE</sequence>
<keyword evidence="6" id="KW-1185">Reference proteome</keyword>
<organism evidence="5 6">
    <name type="scientific">Clostridium oryzae</name>
    <dbReference type="NCBI Taxonomy" id="1450648"/>
    <lineage>
        <taxon>Bacteria</taxon>
        <taxon>Bacillati</taxon>
        <taxon>Bacillota</taxon>
        <taxon>Clostridia</taxon>
        <taxon>Eubacteriales</taxon>
        <taxon>Clostridiaceae</taxon>
        <taxon>Clostridium</taxon>
    </lineage>
</organism>
<protein>
    <submittedName>
        <fullName evidence="5">Melibiose operon regulatory protein</fullName>
    </submittedName>
</protein>
<dbReference type="AlphaFoldDB" id="A0A1V4IC95"/>
<dbReference type="Pfam" id="PF02311">
    <property type="entry name" value="AraC_binding"/>
    <property type="match status" value="1"/>
</dbReference>
<dbReference type="SUPFAM" id="SSF51182">
    <property type="entry name" value="RmlC-like cupins"/>
    <property type="match status" value="1"/>
</dbReference>
<evidence type="ECO:0000256" key="2">
    <source>
        <dbReference type="ARBA" id="ARBA00023125"/>
    </source>
</evidence>
<dbReference type="InterPro" id="IPR018060">
    <property type="entry name" value="HTH_AraC"/>
</dbReference>
<comment type="caution">
    <text evidence="5">The sequence shown here is derived from an EMBL/GenBank/DDBJ whole genome shotgun (WGS) entry which is preliminary data.</text>
</comment>
<dbReference type="GO" id="GO:0043565">
    <property type="term" value="F:sequence-specific DNA binding"/>
    <property type="evidence" value="ECO:0007669"/>
    <property type="project" value="InterPro"/>
</dbReference>
<dbReference type="InterPro" id="IPR003313">
    <property type="entry name" value="AraC-bd"/>
</dbReference>
<dbReference type="InterPro" id="IPR018062">
    <property type="entry name" value="HTH_AraC-typ_CS"/>
</dbReference>
<feature type="domain" description="HTH araC/xylS-type" evidence="4">
    <location>
        <begin position="193"/>
        <end position="291"/>
    </location>
</feature>
<dbReference type="Gene3D" id="2.60.120.10">
    <property type="entry name" value="Jelly Rolls"/>
    <property type="match status" value="1"/>
</dbReference>
<proteinExistence type="predicted"/>
<dbReference type="EMBL" id="MZGV01000080">
    <property type="protein sequence ID" value="OPJ57553.1"/>
    <property type="molecule type" value="Genomic_DNA"/>
</dbReference>
<name>A0A1V4IC95_9CLOT</name>
<keyword evidence="2" id="KW-0238">DNA-binding</keyword>
<dbReference type="Proteomes" id="UP000190080">
    <property type="component" value="Unassembled WGS sequence"/>
</dbReference>
<dbReference type="Gene3D" id="1.10.10.60">
    <property type="entry name" value="Homeodomain-like"/>
    <property type="match status" value="2"/>
</dbReference>
<dbReference type="InterPro" id="IPR014710">
    <property type="entry name" value="RmlC-like_jellyroll"/>
</dbReference>
<accession>A0A1V4IC95</accession>
<dbReference type="InterPro" id="IPR020449">
    <property type="entry name" value="Tscrpt_reg_AraC-type_HTH"/>
</dbReference>
<evidence type="ECO:0000256" key="1">
    <source>
        <dbReference type="ARBA" id="ARBA00023015"/>
    </source>
</evidence>
<gene>
    <name evidence="5" type="primary">melR_9</name>
    <name evidence="5" type="ORF">CLORY_40470</name>
</gene>